<feature type="region of interest" description="Disordered" evidence="1">
    <location>
        <begin position="58"/>
        <end position="89"/>
    </location>
</feature>
<evidence type="ECO:0000256" key="1">
    <source>
        <dbReference type="SAM" id="MobiDB-lite"/>
    </source>
</evidence>
<reference evidence="3 4" key="1">
    <citation type="journal article" date="2019" name="Environ. Microbiol.">
        <title>At the nexus of three kingdoms: the genome of the mycorrhizal fungus Gigaspora margarita provides insights into plant, endobacterial and fungal interactions.</title>
        <authorList>
            <person name="Venice F."/>
            <person name="Ghignone S."/>
            <person name="Salvioli di Fossalunga A."/>
            <person name="Amselem J."/>
            <person name="Novero M."/>
            <person name="Xianan X."/>
            <person name="Sedzielewska Toro K."/>
            <person name="Morin E."/>
            <person name="Lipzen A."/>
            <person name="Grigoriev I.V."/>
            <person name="Henrissat B."/>
            <person name="Martin F.M."/>
            <person name="Bonfante P."/>
        </authorList>
    </citation>
    <scope>NUCLEOTIDE SEQUENCE [LARGE SCALE GENOMIC DNA]</scope>
    <source>
        <strain evidence="3 4">BEG34</strain>
    </source>
</reference>
<feature type="transmembrane region" description="Helical" evidence="2">
    <location>
        <begin position="324"/>
        <end position="345"/>
    </location>
</feature>
<protein>
    <submittedName>
        <fullName evidence="3">Uncharacterized protein</fullName>
    </submittedName>
</protein>
<dbReference type="Proteomes" id="UP000439903">
    <property type="component" value="Unassembled WGS sequence"/>
</dbReference>
<gene>
    <name evidence="3" type="ORF">F8M41_020637</name>
</gene>
<dbReference type="AlphaFoldDB" id="A0A8H4EJK5"/>
<keyword evidence="2" id="KW-0812">Transmembrane</keyword>
<keyword evidence="2" id="KW-1133">Transmembrane helix</keyword>
<feature type="transmembrane region" description="Helical" evidence="2">
    <location>
        <begin position="290"/>
        <end position="312"/>
    </location>
</feature>
<evidence type="ECO:0000256" key="2">
    <source>
        <dbReference type="SAM" id="Phobius"/>
    </source>
</evidence>
<comment type="caution">
    <text evidence="3">The sequence shown here is derived from an EMBL/GenBank/DDBJ whole genome shotgun (WGS) entry which is preliminary data.</text>
</comment>
<keyword evidence="2" id="KW-0472">Membrane</keyword>
<keyword evidence="4" id="KW-1185">Reference proteome</keyword>
<evidence type="ECO:0000313" key="3">
    <source>
        <dbReference type="EMBL" id="KAF0497883.1"/>
    </source>
</evidence>
<feature type="transmembrane region" description="Helical" evidence="2">
    <location>
        <begin position="351"/>
        <end position="370"/>
    </location>
</feature>
<proteinExistence type="predicted"/>
<feature type="compositionally biased region" description="Polar residues" evidence="1">
    <location>
        <begin position="69"/>
        <end position="86"/>
    </location>
</feature>
<sequence length="394" mass="45691">MSNGKLTQKSQKSPTNDINVNNVTKKIVDTIKKTDTNTGSKIAKEAFDFISFISLKKKTDTNTGEEESNITNNEQIDNTNNEQPIESANEYRSENEVIINEIKIEYAKQMGDTKAMVNIANELQNNKQMGSNNYKNNGLILINMFLKFVEKIVVEQMRDMNASKRLGDIIKKYKDEDKVLIDILSKVVRYKRVAVPMGTSENTNKKIDEKYKNEDANQNQEQEQALLDVFIEMLRYLIMIIKLKIIKQKINAIDKDKTIFEEYEKFDRKQSYFMKKLVKHIQCTFILRSLWISIFSLAFIILAARAIFALLNENNRIIFQTVDIALISVAIVVISFLIAIVSILISIIWAVLFYFYLLSFWVLGLVSNNFKLKRTELSKTEIEDIKQLLYNYTE</sequence>
<organism evidence="3 4">
    <name type="scientific">Gigaspora margarita</name>
    <dbReference type="NCBI Taxonomy" id="4874"/>
    <lineage>
        <taxon>Eukaryota</taxon>
        <taxon>Fungi</taxon>
        <taxon>Fungi incertae sedis</taxon>
        <taxon>Mucoromycota</taxon>
        <taxon>Glomeromycotina</taxon>
        <taxon>Glomeromycetes</taxon>
        <taxon>Diversisporales</taxon>
        <taxon>Gigasporaceae</taxon>
        <taxon>Gigaspora</taxon>
    </lineage>
</organism>
<accession>A0A8H4EJK5</accession>
<evidence type="ECO:0000313" key="4">
    <source>
        <dbReference type="Proteomes" id="UP000439903"/>
    </source>
</evidence>
<name>A0A8H4EJK5_GIGMA</name>
<dbReference type="EMBL" id="WTPW01000574">
    <property type="protein sequence ID" value="KAF0497883.1"/>
    <property type="molecule type" value="Genomic_DNA"/>
</dbReference>